<dbReference type="Pfam" id="PF01381">
    <property type="entry name" value="HTH_3"/>
    <property type="match status" value="1"/>
</dbReference>
<dbReference type="PROSITE" id="PS50943">
    <property type="entry name" value="HTH_CROC1"/>
    <property type="match status" value="1"/>
</dbReference>
<protein>
    <submittedName>
        <fullName evidence="3">Helix-turn-helix domain-containing protein</fullName>
    </submittedName>
</protein>
<dbReference type="EMBL" id="JBHTLT010000001">
    <property type="protein sequence ID" value="MFD1203616.1"/>
    <property type="molecule type" value="Genomic_DNA"/>
</dbReference>
<organism evidence="3 4">
    <name type="scientific">Sporosarcina contaminans</name>
    <dbReference type="NCBI Taxonomy" id="633403"/>
    <lineage>
        <taxon>Bacteria</taxon>
        <taxon>Bacillati</taxon>
        <taxon>Bacillota</taxon>
        <taxon>Bacilli</taxon>
        <taxon>Bacillales</taxon>
        <taxon>Caryophanaceae</taxon>
        <taxon>Sporosarcina</taxon>
    </lineage>
</organism>
<gene>
    <name evidence="3" type="ORF">ACFQ38_00495</name>
</gene>
<sequence length="142" mass="16111">MKKEQMSDDFGKMLKKLREERGMSLGKLSELTGISPSYLNRLEQSKRKSPGFTKLMAIAEALKVEPWTLVGSSLSWDKGETISIKELIFNHQIQHDGKLLTAEEKELLLDIIEFILDAEWSKESILSDLQAVGEMVSELKDL</sequence>
<dbReference type="PANTHER" id="PTHR46797">
    <property type="entry name" value="HTH-TYPE TRANSCRIPTIONAL REGULATOR"/>
    <property type="match status" value="1"/>
</dbReference>
<feature type="domain" description="HTH cro/C1-type" evidence="2">
    <location>
        <begin position="14"/>
        <end position="70"/>
    </location>
</feature>
<dbReference type="CDD" id="cd00093">
    <property type="entry name" value="HTH_XRE"/>
    <property type="match status" value="1"/>
</dbReference>
<comment type="caution">
    <text evidence="3">The sequence shown here is derived from an EMBL/GenBank/DDBJ whole genome shotgun (WGS) entry which is preliminary data.</text>
</comment>
<accession>A0ABW3TS97</accession>
<dbReference type="PANTHER" id="PTHR46797:SF1">
    <property type="entry name" value="METHYLPHOSPHONATE SYNTHASE"/>
    <property type="match status" value="1"/>
</dbReference>
<evidence type="ECO:0000313" key="3">
    <source>
        <dbReference type="EMBL" id="MFD1203616.1"/>
    </source>
</evidence>
<keyword evidence="4" id="KW-1185">Reference proteome</keyword>
<name>A0ABW3TS97_9BACL</name>
<dbReference type="RefSeq" id="WP_381479491.1">
    <property type="nucleotide sequence ID" value="NZ_JBHTLT010000001.1"/>
</dbReference>
<dbReference type="InterPro" id="IPR010982">
    <property type="entry name" value="Lambda_DNA-bd_dom_sf"/>
</dbReference>
<dbReference type="SMART" id="SM00530">
    <property type="entry name" value="HTH_XRE"/>
    <property type="match status" value="1"/>
</dbReference>
<reference evidence="4" key="1">
    <citation type="journal article" date="2019" name="Int. J. Syst. Evol. Microbiol.">
        <title>The Global Catalogue of Microorganisms (GCM) 10K type strain sequencing project: providing services to taxonomists for standard genome sequencing and annotation.</title>
        <authorList>
            <consortium name="The Broad Institute Genomics Platform"/>
            <consortium name="The Broad Institute Genome Sequencing Center for Infectious Disease"/>
            <person name="Wu L."/>
            <person name="Ma J."/>
        </authorList>
    </citation>
    <scope>NUCLEOTIDE SEQUENCE [LARGE SCALE GENOMIC DNA]</scope>
    <source>
        <strain evidence="4">CCUG 53915</strain>
    </source>
</reference>
<dbReference type="Gene3D" id="1.10.260.40">
    <property type="entry name" value="lambda repressor-like DNA-binding domains"/>
    <property type="match status" value="1"/>
</dbReference>
<evidence type="ECO:0000256" key="1">
    <source>
        <dbReference type="ARBA" id="ARBA00023125"/>
    </source>
</evidence>
<dbReference type="InterPro" id="IPR001387">
    <property type="entry name" value="Cro/C1-type_HTH"/>
</dbReference>
<proteinExistence type="predicted"/>
<dbReference type="InterPro" id="IPR050807">
    <property type="entry name" value="TransReg_Diox_bact_type"/>
</dbReference>
<evidence type="ECO:0000259" key="2">
    <source>
        <dbReference type="PROSITE" id="PS50943"/>
    </source>
</evidence>
<dbReference type="SUPFAM" id="SSF47413">
    <property type="entry name" value="lambda repressor-like DNA-binding domains"/>
    <property type="match status" value="1"/>
</dbReference>
<keyword evidence="1" id="KW-0238">DNA-binding</keyword>
<dbReference type="Proteomes" id="UP001597231">
    <property type="component" value="Unassembled WGS sequence"/>
</dbReference>
<evidence type="ECO:0000313" key="4">
    <source>
        <dbReference type="Proteomes" id="UP001597231"/>
    </source>
</evidence>